<dbReference type="InterPro" id="IPR000150">
    <property type="entry name" value="Cof"/>
</dbReference>
<dbReference type="PANTHER" id="PTHR10000:SF25">
    <property type="entry name" value="PHOSPHATASE YKRA-RELATED"/>
    <property type="match status" value="1"/>
</dbReference>
<dbReference type="Pfam" id="PF08282">
    <property type="entry name" value="Hydrolase_3"/>
    <property type="match status" value="1"/>
</dbReference>
<dbReference type="RefSeq" id="WP_133451158.1">
    <property type="nucleotide sequence ID" value="NZ_CP128470.1"/>
</dbReference>
<dbReference type="NCBIfam" id="TIGR00099">
    <property type="entry name" value="Cof-subfamily"/>
    <property type="match status" value="1"/>
</dbReference>
<sequence>MTQKLIFFDIDGTLYDRQHHIPETTHAAIRQLQEAGHTLAIATGRAPYNIQEVIADTGITNFVAFNGQYVVYNAEVIYRNPLDVHTLTKLEALAREKDHPMVFLGEKEAVSNIRHHDHITESMGSIKLDHPRFEDEYFKHHDIFQALLFQDSETDDVYDDQYPLIKFYRWHEFSRDVVPSNGSKAEGIRKFAEKLGFSQQDVIAVGDGNNDFEMIEWAGTGIAMGNAVEGLKQIADFVTTDVEDNGIQNAFKKLALIE</sequence>
<keyword evidence="1" id="KW-0378">Hydrolase</keyword>
<dbReference type="EMBL" id="SCWF01000002">
    <property type="protein sequence ID" value="TDM14966.1"/>
    <property type="molecule type" value="Genomic_DNA"/>
</dbReference>
<proteinExistence type="predicted"/>
<evidence type="ECO:0000313" key="1">
    <source>
        <dbReference type="EMBL" id="TDM14966.1"/>
    </source>
</evidence>
<dbReference type="SFLD" id="SFLDG01144">
    <property type="entry name" value="C2.B.4:_PGP_Like"/>
    <property type="match status" value="1"/>
</dbReference>
<comment type="caution">
    <text evidence="1">The sequence shown here is derived from an EMBL/GenBank/DDBJ whole genome shotgun (WGS) entry which is preliminary data.</text>
</comment>
<keyword evidence="2" id="KW-1185">Reference proteome</keyword>
<dbReference type="GO" id="GO:0016791">
    <property type="term" value="F:phosphatase activity"/>
    <property type="evidence" value="ECO:0007669"/>
    <property type="project" value="UniProtKB-ARBA"/>
</dbReference>
<dbReference type="GO" id="GO:0000287">
    <property type="term" value="F:magnesium ion binding"/>
    <property type="evidence" value="ECO:0007669"/>
    <property type="project" value="TreeGrafter"/>
</dbReference>
<dbReference type="InterPro" id="IPR023214">
    <property type="entry name" value="HAD_sf"/>
</dbReference>
<evidence type="ECO:0000313" key="2">
    <source>
        <dbReference type="Proteomes" id="UP000294843"/>
    </source>
</evidence>
<organism evidence="1 2">
    <name type="scientific">Macrococcus bovicus</name>
    <dbReference type="NCBI Taxonomy" id="69968"/>
    <lineage>
        <taxon>Bacteria</taxon>
        <taxon>Bacillati</taxon>
        <taxon>Bacillota</taxon>
        <taxon>Bacilli</taxon>
        <taxon>Bacillales</taxon>
        <taxon>Staphylococcaceae</taxon>
        <taxon>Macrococcus</taxon>
    </lineage>
</organism>
<dbReference type="InterPro" id="IPR036412">
    <property type="entry name" value="HAD-like_sf"/>
</dbReference>
<dbReference type="SUPFAM" id="SSF56784">
    <property type="entry name" value="HAD-like"/>
    <property type="match status" value="1"/>
</dbReference>
<dbReference type="Gene3D" id="3.40.50.1000">
    <property type="entry name" value="HAD superfamily/HAD-like"/>
    <property type="match status" value="1"/>
</dbReference>
<dbReference type="SFLD" id="SFLDG01140">
    <property type="entry name" value="C2.B:_Phosphomannomutase_and_P"/>
    <property type="match status" value="1"/>
</dbReference>
<dbReference type="InterPro" id="IPR006379">
    <property type="entry name" value="HAD-SF_hydro_IIB"/>
</dbReference>
<dbReference type="GO" id="GO:0005829">
    <property type="term" value="C:cytosol"/>
    <property type="evidence" value="ECO:0007669"/>
    <property type="project" value="TreeGrafter"/>
</dbReference>
<reference evidence="1 2" key="1">
    <citation type="submission" date="2019-01" db="EMBL/GenBank/DDBJ databases">
        <title>Draft genome sequences of the type strains of six Macrococcus species.</title>
        <authorList>
            <person name="Mazhar S."/>
            <person name="Altermann E."/>
            <person name="Hill C."/>
            <person name="Mcauliffe O."/>
        </authorList>
    </citation>
    <scope>NUCLEOTIDE SEQUENCE [LARGE SCALE GENOMIC DNA]</scope>
    <source>
        <strain evidence="1 2">ATCC 51825</strain>
    </source>
</reference>
<dbReference type="SFLD" id="SFLDS00003">
    <property type="entry name" value="Haloacid_Dehalogenase"/>
    <property type="match status" value="1"/>
</dbReference>
<dbReference type="OrthoDB" id="9810101at2"/>
<dbReference type="NCBIfam" id="TIGR01484">
    <property type="entry name" value="HAD-SF-IIB"/>
    <property type="match status" value="1"/>
</dbReference>
<name>A0A4R6C1T7_9STAP</name>
<accession>A0A4R6C1T7</accession>
<dbReference type="Gene3D" id="3.30.1240.10">
    <property type="match status" value="1"/>
</dbReference>
<dbReference type="PANTHER" id="PTHR10000">
    <property type="entry name" value="PHOSPHOSERINE PHOSPHATASE"/>
    <property type="match status" value="1"/>
</dbReference>
<dbReference type="AlphaFoldDB" id="A0A4R6C1T7"/>
<protein>
    <submittedName>
        <fullName evidence="1">Cof-type HAD-IIB family hydrolase</fullName>
    </submittedName>
</protein>
<dbReference type="PROSITE" id="PS01229">
    <property type="entry name" value="COF_2"/>
    <property type="match status" value="1"/>
</dbReference>
<dbReference type="Proteomes" id="UP000294843">
    <property type="component" value="Unassembled WGS sequence"/>
</dbReference>
<gene>
    <name evidence="1" type="ORF">ERX55_03230</name>
</gene>